<evidence type="ECO:0000256" key="2">
    <source>
        <dbReference type="ARBA" id="ARBA00022741"/>
    </source>
</evidence>
<evidence type="ECO:0000313" key="16">
    <source>
        <dbReference type="Proteomes" id="UP000229740"/>
    </source>
</evidence>
<proteinExistence type="inferred from homology"/>
<dbReference type="GO" id="GO:0000725">
    <property type="term" value="P:recombinational repair"/>
    <property type="evidence" value="ECO:0007669"/>
    <property type="project" value="TreeGrafter"/>
</dbReference>
<keyword evidence="7" id="KW-0413">Isomerase</keyword>
<feature type="region of interest" description="Disordered" evidence="12">
    <location>
        <begin position="432"/>
        <end position="487"/>
    </location>
</feature>
<dbReference type="Proteomes" id="UP000229740">
    <property type="component" value="Unassembled WGS sequence"/>
</dbReference>
<comment type="similarity">
    <text evidence="1">Belongs to the helicase family. UvrD subfamily.</text>
</comment>
<feature type="domain" description="UvrD-like helicase ATP-binding" evidence="13">
    <location>
        <begin position="499"/>
        <end position="780"/>
    </location>
</feature>
<dbReference type="CDD" id="cd17932">
    <property type="entry name" value="DEXQc_UvrD"/>
    <property type="match status" value="1"/>
</dbReference>
<name>A0A2G6E261_9BACT</name>
<gene>
    <name evidence="15" type="ORF">CSB45_12405</name>
</gene>
<feature type="binding site" evidence="11">
    <location>
        <begin position="520"/>
        <end position="527"/>
    </location>
    <ligand>
        <name>ATP</name>
        <dbReference type="ChEBI" id="CHEBI:30616"/>
    </ligand>
</feature>
<dbReference type="InterPro" id="IPR016195">
    <property type="entry name" value="Pol/histidinol_Pase-like"/>
</dbReference>
<dbReference type="GO" id="GO:0003677">
    <property type="term" value="F:DNA binding"/>
    <property type="evidence" value="ECO:0007669"/>
    <property type="project" value="UniProtKB-KW"/>
</dbReference>
<accession>A0A2G6E261</accession>
<keyword evidence="2 11" id="KW-0547">Nucleotide-binding</keyword>
<dbReference type="Gene3D" id="3.40.50.300">
    <property type="entry name" value="P-loop containing nucleotide triphosphate hydrolases"/>
    <property type="match status" value="3"/>
</dbReference>
<dbReference type="PROSITE" id="PS51198">
    <property type="entry name" value="UVRD_HELICASE_ATP_BIND"/>
    <property type="match status" value="1"/>
</dbReference>
<dbReference type="GO" id="GO:0043138">
    <property type="term" value="F:3'-5' DNA helicase activity"/>
    <property type="evidence" value="ECO:0007669"/>
    <property type="project" value="UniProtKB-EC"/>
</dbReference>
<evidence type="ECO:0000259" key="13">
    <source>
        <dbReference type="PROSITE" id="PS51198"/>
    </source>
</evidence>
<dbReference type="SUPFAM" id="SSF52540">
    <property type="entry name" value="P-loop containing nucleoside triphosphate hydrolases"/>
    <property type="match status" value="1"/>
</dbReference>
<comment type="caution">
    <text evidence="15">The sequence shown here is derived from an EMBL/GenBank/DDBJ whole genome shotgun (WGS) entry which is preliminary data.</text>
</comment>
<evidence type="ECO:0000313" key="15">
    <source>
        <dbReference type="EMBL" id="PID56175.1"/>
    </source>
</evidence>
<evidence type="ECO:0000256" key="12">
    <source>
        <dbReference type="SAM" id="MobiDB-lite"/>
    </source>
</evidence>
<feature type="domain" description="UvrD-like helicase C-terminal" evidence="14">
    <location>
        <begin position="781"/>
        <end position="1017"/>
    </location>
</feature>
<comment type="catalytic activity">
    <reaction evidence="10">
        <text>ATP + H2O = ADP + phosphate + H(+)</text>
        <dbReference type="Rhea" id="RHEA:13065"/>
        <dbReference type="ChEBI" id="CHEBI:15377"/>
        <dbReference type="ChEBI" id="CHEBI:15378"/>
        <dbReference type="ChEBI" id="CHEBI:30616"/>
        <dbReference type="ChEBI" id="CHEBI:43474"/>
        <dbReference type="ChEBI" id="CHEBI:456216"/>
        <dbReference type="EC" id="5.6.2.4"/>
    </reaction>
</comment>
<dbReference type="InterPro" id="IPR013986">
    <property type="entry name" value="DExx_box_DNA_helicase_dom_sf"/>
</dbReference>
<evidence type="ECO:0000259" key="14">
    <source>
        <dbReference type="PROSITE" id="PS51217"/>
    </source>
</evidence>
<sequence>MKFIADFHIHSRYSRATSRALTIENLYKWAQLKGLQVIGTGDLSHPGWLEEIQEKLEPDGSGLFCLKKEYADAVQSEICKACRQPLRFMLSGEISNIYKKHGKTRKNHNIVFLPSFEAASTFQAALERIGNIRSDGRPILGLDARDLLEIVLETDPQAHLIPAHIWTPWFSLFGSKSGFDAIEDCFEDLTPHIFALETGLSSDPPMNWRISALDRYTLVSNSDAHSAQKLAREANLFDTELSYHAIFDALKTSNSERFLGTIEFFPEEGKYHLDGHRKCGIRWDPKTTLEHKSICPVCGRPVTVGVSHRVEVLADRPEGAMPESAAPFYRLIPLVEILSEGCGVGPASKRVMQSYEALLTQLGSELAILLDLPVEALEKAGGALLAEGVRRMRSGEVIAEGGFDGEFGAIRLFEAQERESFALQTGLLPGLQSKQRSRRKKSVSASVASGQASRPVPPLFNKEHGVSRKKNAYAQETDSAAETDSAPSVLQAGSEELLAVLNPEQREAVLCSAPTLIISAGPGTGKTRTLTHRMAYLVKEQLAAPEQLLAMTFSNKAADEMIARLKDLLGPRIAARILVKTFHAFCAMVLRERGDAIGVKQNFCICSDRDRRSLLKQLYPDLKKKLLTQYLDGISILKNRVIHAGDTEAVDQFLPQAREKHQDFFAAYQAYERALQERQLLDFDGLILAVVTLFEAFPEILSEYQQRFRWISVDEYQDLNAAQYTLLKRLKGPALGLCVIGDPDQAIYGFRGASREYFLQFRQDFPDAVAFHLTRNYRSTQLILNASHQVISHASDPQAMELWSDIVSRSRVEIYEAPTYKAEAEYVVHEIEKMLGGTSSFSLNSGRVEDDTIETRSFGDFAVLYRLGAQSHALSEAFQRSGIPCQIVGQASLYEHNEIREILACLWLLHNPDADFYDDQVAHPLETRAFLEELRPICSSLRVADLVGRIAEFCMARRVATAASKQEDRIKALLRRAVPFETRLQDFLETTALRKEIDEYDPRAERVTLMTLHASKGLEFPIVFMTGCEETILPYQRDGKKLDLEEERRLFYVGMTRAQEKLILMRAKKRFLFGQSVHNPPSRFLNDIEDALKAIRSRHGKGAFKRQREHPQLALF</sequence>
<dbReference type="InterPro" id="IPR014017">
    <property type="entry name" value="DNA_helicase_UvrD-like_C"/>
</dbReference>
<evidence type="ECO:0000256" key="7">
    <source>
        <dbReference type="ARBA" id="ARBA00023235"/>
    </source>
</evidence>
<keyword evidence="3 11" id="KW-0378">Hydrolase</keyword>
<dbReference type="CDD" id="cd19067">
    <property type="entry name" value="PfuEndoQ-like"/>
    <property type="match status" value="1"/>
</dbReference>
<dbReference type="Gene3D" id="1.10.10.160">
    <property type="match status" value="1"/>
</dbReference>
<dbReference type="Pfam" id="PF13361">
    <property type="entry name" value="UvrD_C"/>
    <property type="match status" value="2"/>
</dbReference>
<keyword evidence="6" id="KW-0238">DNA-binding</keyword>
<evidence type="ECO:0000256" key="9">
    <source>
        <dbReference type="ARBA" id="ARBA00034808"/>
    </source>
</evidence>
<dbReference type="Pfam" id="PF00580">
    <property type="entry name" value="UvrD-helicase"/>
    <property type="match status" value="1"/>
</dbReference>
<keyword evidence="5 11" id="KW-0067">ATP-binding</keyword>
<feature type="compositionally biased region" description="Polar residues" evidence="12">
    <location>
        <begin position="474"/>
        <end position="487"/>
    </location>
</feature>
<comment type="catalytic activity">
    <reaction evidence="8">
        <text>Couples ATP hydrolysis with the unwinding of duplex DNA by translocating in the 3'-5' direction.</text>
        <dbReference type="EC" id="5.6.2.4"/>
    </reaction>
</comment>
<dbReference type="PROSITE" id="PS51217">
    <property type="entry name" value="UVRD_HELICASE_CTER"/>
    <property type="match status" value="1"/>
</dbReference>
<evidence type="ECO:0000256" key="8">
    <source>
        <dbReference type="ARBA" id="ARBA00034617"/>
    </source>
</evidence>
<dbReference type="SUPFAM" id="SSF89550">
    <property type="entry name" value="PHP domain-like"/>
    <property type="match status" value="1"/>
</dbReference>
<evidence type="ECO:0000256" key="11">
    <source>
        <dbReference type="PROSITE-ProRule" id="PRU00560"/>
    </source>
</evidence>
<evidence type="ECO:0000256" key="4">
    <source>
        <dbReference type="ARBA" id="ARBA00022806"/>
    </source>
</evidence>
<dbReference type="CDD" id="cd18807">
    <property type="entry name" value="SF1_C_UvrD"/>
    <property type="match status" value="1"/>
</dbReference>
<dbReference type="EC" id="5.6.2.4" evidence="9"/>
<dbReference type="PANTHER" id="PTHR11070:SF2">
    <property type="entry name" value="ATP-DEPENDENT DNA HELICASE SRS2"/>
    <property type="match status" value="1"/>
</dbReference>
<dbReference type="GO" id="GO:0005524">
    <property type="term" value="F:ATP binding"/>
    <property type="evidence" value="ECO:0007669"/>
    <property type="project" value="UniProtKB-UniRule"/>
</dbReference>
<evidence type="ECO:0000256" key="6">
    <source>
        <dbReference type="ARBA" id="ARBA00023125"/>
    </source>
</evidence>
<evidence type="ECO:0000256" key="3">
    <source>
        <dbReference type="ARBA" id="ARBA00022801"/>
    </source>
</evidence>
<dbReference type="InterPro" id="IPR014016">
    <property type="entry name" value="UvrD-like_ATP-bd"/>
</dbReference>
<protein>
    <recommendedName>
        <fullName evidence="9">DNA 3'-5' helicase</fullName>
        <ecNumber evidence="9">5.6.2.4</ecNumber>
    </recommendedName>
</protein>
<dbReference type="Gene3D" id="3.20.20.140">
    <property type="entry name" value="Metal-dependent hydrolases"/>
    <property type="match status" value="1"/>
</dbReference>
<dbReference type="GO" id="GO:0016887">
    <property type="term" value="F:ATP hydrolysis activity"/>
    <property type="evidence" value="ECO:0007669"/>
    <property type="project" value="RHEA"/>
</dbReference>
<dbReference type="PANTHER" id="PTHR11070">
    <property type="entry name" value="UVRD / RECB / PCRA DNA HELICASE FAMILY MEMBER"/>
    <property type="match status" value="1"/>
</dbReference>
<dbReference type="Gene3D" id="1.10.486.10">
    <property type="entry name" value="PCRA, domain 4"/>
    <property type="match status" value="2"/>
</dbReference>
<evidence type="ECO:0000256" key="10">
    <source>
        <dbReference type="ARBA" id="ARBA00048988"/>
    </source>
</evidence>
<evidence type="ECO:0000256" key="1">
    <source>
        <dbReference type="ARBA" id="ARBA00009922"/>
    </source>
</evidence>
<dbReference type="EMBL" id="PDPS01000037">
    <property type="protein sequence ID" value="PID56175.1"/>
    <property type="molecule type" value="Genomic_DNA"/>
</dbReference>
<reference evidence="15 16" key="1">
    <citation type="submission" date="2017-10" db="EMBL/GenBank/DDBJ databases">
        <title>Novel microbial diversity and functional potential in the marine mammal oral microbiome.</title>
        <authorList>
            <person name="Dudek N.K."/>
            <person name="Sun C.L."/>
            <person name="Burstein D."/>
            <person name="Kantor R.S."/>
            <person name="Aliaga Goltsman D.S."/>
            <person name="Bik E.M."/>
            <person name="Thomas B.C."/>
            <person name="Banfield J.F."/>
            <person name="Relman D.A."/>
        </authorList>
    </citation>
    <scope>NUCLEOTIDE SEQUENCE [LARGE SCALE GENOMIC DNA]</scope>
    <source>
        <strain evidence="15">DOLZORAL124_49_17</strain>
    </source>
</reference>
<organism evidence="15 16">
    <name type="scientific">candidate division KSB3 bacterium</name>
    <dbReference type="NCBI Taxonomy" id="2044937"/>
    <lineage>
        <taxon>Bacteria</taxon>
        <taxon>candidate division KSB3</taxon>
    </lineage>
</organism>
<evidence type="ECO:0000256" key="5">
    <source>
        <dbReference type="ARBA" id="ARBA00022840"/>
    </source>
</evidence>
<dbReference type="InterPro" id="IPR000212">
    <property type="entry name" value="DNA_helicase_UvrD/REP"/>
</dbReference>
<dbReference type="AlphaFoldDB" id="A0A2G6E261"/>
<keyword evidence="4 11" id="KW-0347">Helicase</keyword>
<dbReference type="InterPro" id="IPR027417">
    <property type="entry name" value="P-loop_NTPase"/>
</dbReference>
<feature type="compositionally biased region" description="Low complexity" evidence="12">
    <location>
        <begin position="443"/>
        <end position="453"/>
    </location>
</feature>